<organism evidence="3 4">
    <name type="scientific">Saccharomycopsis crataegensis</name>
    <dbReference type="NCBI Taxonomy" id="43959"/>
    <lineage>
        <taxon>Eukaryota</taxon>
        <taxon>Fungi</taxon>
        <taxon>Dikarya</taxon>
        <taxon>Ascomycota</taxon>
        <taxon>Saccharomycotina</taxon>
        <taxon>Saccharomycetes</taxon>
        <taxon>Saccharomycopsidaceae</taxon>
        <taxon>Saccharomycopsis</taxon>
    </lineage>
</organism>
<protein>
    <submittedName>
        <fullName evidence="3">Uncharacterized protein</fullName>
    </submittedName>
</protein>
<dbReference type="PANTHER" id="PTHR31654">
    <property type="entry name" value="SECRETED BETA-GLUCOSIDASE ADG3-RELATED"/>
    <property type="match status" value="1"/>
</dbReference>
<dbReference type="InterPro" id="IPR005556">
    <property type="entry name" value="SUN"/>
</dbReference>
<gene>
    <name evidence="3" type="ORF">DASC09_038580</name>
</gene>
<dbReference type="RefSeq" id="XP_064853529.1">
    <property type="nucleotide sequence ID" value="XM_064997457.1"/>
</dbReference>
<comment type="similarity">
    <text evidence="1">Belongs to the SUN family.</text>
</comment>
<dbReference type="PANTHER" id="PTHR31654:SF0">
    <property type="entry name" value="SECRETED BETA-GLUCOSIDASE ADG3-RELATED"/>
    <property type="match status" value="1"/>
</dbReference>
<dbReference type="Pfam" id="PF03856">
    <property type="entry name" value="SUN"/>
    <property type="match status" value="1"/>
</dbReference>
<dbReference type="AlphaFoldDB" id="A0AAV5QP22"/>
<evidence type="ECO:0000256" key="1">
    <source>
        <dbReference type="ARBA" id="ARBA00010579"/>
    </source>
</evidence>
<sequence length="386" mass="40000">MLCQLSIASLFISMTAAAGHHSHKYALFDEAVEVSKRSSGNDCEFPTDLGLVAVNEKGTGGGWAIAMDQTCKAGSWCPYACPPGYLSAQWDPEATSYTYPQSQYGGLKCNSDGTLSKGFSGKAYCVEGKGTVSAKNTIGKDVAFCQTVLPGNEEMSIPTNVGANNETVLAVPGTDYWAGTAAHYYVNYPGISVEDACTWGSDANPQGNWSPYVAGANQDDSGNTYVKIGWNPIYLDSSFATTEPNFGIRITCDDESKCNGLQCEIDPTDGINTIKGSSSTGAGAANFCVVTAESGNSAKIEVFSTGSSSSSSSTSNKGVKVLNRGVNATSLATSISASATAATNASHITASATASTSTSAGVARFNTNPIQTIAVVLAVVIYQNLF</sequence>
<evidence type="ECO:0000313" key="4">
    <source>
        <dbReference type="Proteomes" id="UP001360560"/>
    </source>
</evidence>
<comment type="caution">
    <text evidence="3">The sequence shown here is derived from an EMBL/GenBank/DDBJ whole genome shotgun (WGS) entry which is preliminary data.</text>
</comment>
<feature type="signal peptide" evidence="2">
    <location>
        <begin position="1"/>
        <end position="17"/>
    </location>
</feature>
<keyword evidence="2" id="KW-0732">Signal</keyword>
<dbReference type="Proteomes" id="UP001360560">
    <property type="component" value="Unassembled WGS sequence"/>
</dbReference>
<evidence type="ECO:0000256" key="2">
    <source>
        <dbReference type="SAM" id="SignalP"/>
    </source>
</evidence>
<dbReference type="GeneID" id="90074508"/>
<accession>A0AAV5QP22</accession>
<dbReference type="EMBL" id="BTFZ01000011">
    <property type="protein sequence ID" value="GMM36533.1"/>
    <property type="molecule type" value="Genomic_DNA"/>
</dbReference>
<dbReference type="InterPro" id="IPR053088">
    <property type="entry name" value="Beta-glucosidase/SUN-like"/>
</dbReference>
<proteinExistence type="inferred from homology"/>
<evidence type="ECO:0000313" key="3">
    <source>
        <dbReference type="EMBL" id="GMM36533.1"/>
    </source>
</evidence>
<feature type="chain" id="PRO_5043854016" evidence="2">
    <location>
        <begin position="18"/>
        <end position="386"/>
    </location>
</feature>
<name>A0AAV5QP22_9ASCO</name>
<reference evidence="3 4" key="1">
    <citation type="journal article" date="2023" name="Elife">
        <title>Identification of key yeast species and microbe-microbe interactions impacting larval growth of Drosophila in the wild.</title>
        <authorList>
            <person name="Mure A."/>
            <person name="Sugiura Y."/>
            <person name="Maeda R."/>
            <person name="Honda K."/>
            <person name="Sakurai N."/>
            <person name="Takahashi Y."/>
            <person name="Watada M."/>
            <person name="Katoh T."/>
            <person name="Gotoh A."/>
            <person name="Gotoh Y."/>
            <person name="Taniguchi I."/>
            <person name="Nakamura K."/>
            <person name="Hayashi T."/>
            <person name="Katayama T."/>
            <person name="Uemura T."/>
            <person name="Hattori Y."/>
        </authorList>
    </citation>
    <scope>NUCLEOTIDE SEQUENCE [LARGE SCALE GENOMIC DNA]</scope>
    <source>
        <strain evidence="3 4">SC-9</strain>
    </source>
</reference>
<keyword evidence="4" id="KW-1185">Reference proteome</keyword>